<accession>A0A5M6DBA8</accession>
<dbReference type="NCBIfam" id="NF006263">
    <property type="entry name" value="PRK08410.1"/>
    <property type="match status" value="1"/>
</dbReference>
<gene>
    <name evidence="7" type="ORF">F0145_14205</name>
</gene>
<comment type="similarity">
    <text evidence="1 4">Belongs to the D-isomer specific 2-hydroxyacid dehydrogenase family.</text>
</comment>
<dbReference type="PANTHER" id="PTHR43761">
    <property type="entry name" value="D-ISOMER SPECIFIC 2-HYDROXYACID DEHYDROGENASE FAMILY PROTEIN (AFU_ORTHOLOGUE AFUA_1G13630)"/>
    <property type="match status" value="1"/>
</dbReference>
<dbReference type="RefSeq" id="WP_150089080.1">
    <property type="nucleotide sequence ID" value="NZ_VWSF01000010.1"/>
</dbReference>
<keyword evidence="8" id="KW-1185">Reference proteome</keyword>
<dbReference type="PROSITE" id="PS00671">
    <property type="entry name" value="D_2_HYDROXYACID_DH_3"/>
    <property type="match status" value="1"/>
</dbReference>
<evidence type="ECO:0000256" key="2">
    <source>
        <dbReference type="ARBA" id="ARBA00023002"/>
    </source>
</evidence>
<name>A0A5M6DBA8_9BACT</name>
<dbReference type="InterPro" id="IPR006140">
    <property type="entry name" value="D-isomer_DH_NAD-bd"/>
</dbReference>
<dbReference type="CDD" id="cd12162">
    <property type="entry name" value="2-Hacid_dh_4"/>
    <property type="match status" value="1"/>
</dbReference>
<dbReference type="Gene3D" id="3.40.50.720">
    <property type="entry name" value="NAD(P)-binding Rossmann-like Domain"/>
    <property type="match status" value="2"/>
</dbReference>
<dbReference type="InterPro" id="IPR006139">
    <property type="entry name" value="D-isomer_2_OHA_DH_cat_dom"/>
</dbReference>
<feature type="domain" description="D-isomer specific 2-hydroxyacid dehydrogenase catalytic" evidence="5">
    <location>
        <begin position="17"/>
        <end position="312"/>
    </location>
</feature>
<dbReference type="AlphaFoldDB" id="A0A5M6DBA8"/>
<evidence type="ECO:0000259" key="5">
    <source>
        <dbReference type="Pfam" id="PF00389"/>
    </source>
</evidence>
<evidence type="ECO:0000313" key="8">
    <source>
        <dbReference type="Proteomes" id="UP000323426"/>
    </source>
</evidence>
<keyword evidence="3" id="KW-0520">NAD</keyword>
<reference evidence="7 8" key="1">
    <citation type="submission" date="2019-09" db="EMBL/GenBank/DDBJ databases">
        <title>Genome sequence and assembly of Adhaeribacter sp.</title>
        <authorList>
            <person name="Chhetri G."/>
        </authorList>
    </citation>
    <scope>NUCLEOTIDE SEQUENCE [LARGE SCALE GENOMIC DNA]</scope>
    <source>
        <strain evidence="7 8">DK36</strain>
    </source>
</reference>
<dbReference type="Pfam" id="PF00389">
    <property type="entry name" value="2-Hacid_dh"/>
    <property type="match status" value="1"/>
</dbReference>
<evidence type="ECO:0000259" key="6">
    <source>
        <dbReference type="Pfam" id="PF02826"/>
    </source>
</evidence>
<dbReference type="PANTHER" id="PTHR43761:SF1">
    <property type="entry name" value="D-ISOMER SPECIFIC 2-HYDROXYACID DEHYDROGENASE CATALYTIC DOMAIN-CONTAINING PROTEIN-RELATED"/>
    <property type="match status" value="1"/>
</dbReference>
<dbReference type="EMBL" id="VWSF01000010">
    <property type="protein sequence ID" value="KAA5544831.1"/>
    <property type="molecule type" value="Genomic_DNA"/>
</dbReference>
<evidence type="ECO:0000313" key="7">
    <source>
        <dbReference type="EMBL" id="KAA5544831.1"/>
    </source>
</evidence>
<dbReference type="GO" id="GO:0051287">
    <property type="term" value="F:NAD binding"/>
    <property type="evidence" value="ECO:0007669"/>
    <property type="project" value="InterPro"/>
</dbReference>
<keyword evidence="2 4" id="KW-0560">Oxidoreductase</keyword>
<dbReference type="Proteomes" id="UP000323426">
    <property type="component" value="Unassembled WGS sequence"/>
</dbReference>
<dbReference type="SUPFAM" id="SSF52283">
    <property type="entry name" value="Formate/glycerate dehydrogenase catalytic domain-like"/>
    <property type="match status" value="1"/>
</dbReference>
<sequence length="313" mass="34956">MKIVFLDLKTMGEVPNLHLLEQHGNVTYYETTTPAEVPARIKEADIIIVNKVNLDKPALEAATNLKLICVAATGTNNIDKVAAAERGIVVKNVVDYSSASVAQLTFAMLLHLLHKLPYFDNYVKQGEYAQSEIFTHLNHPFREIKNKRFGIIGLGNIGRQVARIAEAFGAEVVYYSASGGNTNQPYQRLELEEFLRTSDIISIHEPLNEYTQNLLHYNRLQLLKPSAILINVGRGGIVNEADLVRALNENLLLAAGLDVFEQEPIEANNPFLNIQHKEKLVLTPHIAWASVEARTLLVEKLAQNIQTFLQEGK</sequence>
<evidence type="ECO:0000256" key="4">
    <source>
        <dbReference type="RuleBase" id="RU003719"/>
    </source>
</evidence>
<proteinExistence type="inferred from homology"/>
<feature type="domain" description="D-isomer specific 2-hydroxyacid dehydrogenase NAD-binding" evidence="6">
    <location>
        <begin position="106"/>
        <end position="287"/>
    </location>
</feature>
<dbReference type="SUPFAM" id="SSF51735">
    <property type="entry name" value="NAD(P)-binding Rossmann-fold domains"/>
    <property type="match status" value="1"/>
</dbReference>
<comment type="caution">
    <text evidence="7">The sequence shown here is derived from an EMBL/GenBank/DDBJ whole genome shotgun (WGS) entry which is preliminary data.</text>
</comment>
<dbReference type="GO" id="GO:0016616">
    <property type="term" value="F:oxidoreductase activity, acting on the CH-OH group of donors, NAD or NADP as acceptor"/>
    <property type="evidence" value="ECO:0007669"/>
    <property type="project" value="InterPro"/>
</dbReference>
<dbReference type="InterPro" id="IPR036291">
    <property type="entry name" value="NAD(P)-bd_dom_sf"/>
</dbReference>
<dbReference type="InterPro" id="IPR029753">
    <property type="entry name" value="D-isomer_DH_CS"/>
</dbReference>
<organism evidence="7 8">
    <name type="scientific">Adhaeribacter rhizoryzae</name>
    <dbReference type="NCBI Taxonomy" id="2607907"/>
    <lineage>
        <taxon>Bacteria</taxon>
        <taxon>Pseudomonadati</taxon>
        <taxon>Bacteroidota</taxon>
        <taxon>Cytophagia</taxon>
        <taxon>Cytophagales</taxon>
        <taxon>Hymenobacteraceae</taxon>
        <taxon>Adhaeribacter</taxon>
    </lineage>
</organism>
<evidence type="ECO:0000256" key="3">
    <source>
        <dbReference type="ARBA" id="ARBA00023027"/>
    </source>
</evidence>
<evidence type="ECO:0000256" key="1">
    <source>
        <dbReference type="ARBA" id="ARBA00005854"/>
    </source>
</evidence>
<dbReference type="InterPro" id="IPR050418">
    <property type="entry name" value="D-iso_2-hydroxyacid_DH_PdxB"/>
</dbReference>
<protein>
    <submittedName>
        <fullName evidence="7">D-2-hydroxyacid dehydrogenase</fullName>
    </submittedName>
</protein>
<dbReference type="Pfam" id="PF02826">
    <property type="entry name" value="2-Hacid_dh_C"/>
    <property type="match status" value="1"/>
</dbReference>